<comment type="caution">
    <text evidence="11">The sequence shown here is derived from an EMBL/GenBank/DDBJ whole genome shotgun (WGS) entry which is preliminary data.</text>
</comment>
<gene>
    <name evidence="9" type="primary">lspA</name>
    <name evidence="11" type="ORF">GGR27_002738</name>
</gene>
<dbReference type="HAMAP" id="MF_00161">
    <property type="entry name" value="LspA"/>
    <property type="match status" value="1"/>
</dbReference>
<evidence type="ECO:0000256" key="3">
    <source>
        <dbReference type="ARBA" id="ARBA00022670"/>
    </source>
</evidence>
<evidence type="ECO:0000313" key="12">
    <source>
        <dbReference type="Proteomes" id="UP000770785"/>
    </source>
</evidence>
<evidence type="ECO:0000256" key="6">
    <source>
        <dbReference type="ARBA" id="ARBA00022801"/>
    </source>
</evidence>
<comment type="subcellular location">
    <subcellularLocation>
        <location evidence="9">Cell membrane</location>
        <topology evidence="9">Multi-pass membrane protein</topology>
    </subcellularLocation>
</comment>
<keyword evidence="12" id="KW-1185">Reference proteome</keyword>
<dbReference type="Pfam" id="PF01252">
    <property type="entry name" value="Peptidase_A8"/>
    <property type="match status" value="1"/>
</dbReference>
<evidence type="ECO:0000256" key="7">
    <source>
        <dbReference type="ARBA" id="ARBA00022989"/>
    </source>
</evidence>
<protein>
    <recommendedName>
        <fullName evidence="9">Lipoprotein signal peptidase</fullName>
        <ecNumber evidence="9">3.4.23.36</ecNumber>
    </recommendedName>
    <alternativeName>
        <fullName evidence="9">Prolipoprotein signal peptidase</fullName>
    </alternativeName>
    <alternativeName>
        <fullName evidence="9">Signal peptidase II</fullName>
        <shortName evidence="9">SPase II</shortName>
    </alternativeName>
</protein>
<feature type="active site" evidence="9">
    <location>
        <position position="149"/>
    </location>
</feature>
<dbReference type="EC" id="3.4.23.36" evidence="9"/>
<evidence type="ECO:0000256" key="8">
    <source>
        <dbReference type="ARBA" id="ARBA00023136"/>
    </source>
</evidence>
<evidence type="ECO:0000256" key="10">
    <source>
        <dbReference type="RuleBase" id="RU004181"/>
    </source>
</evidence>
<feature type="transmembrane region" description="Helical" evidence="9">
    <location>
        <begin position="181"/>
        <end position="198"/>
    </location>
</feature>
<dbReference type="GO" id="GO:0004190">
    <property type="term" value="F:aspartic-type endopeptidase activity"/>
    <property type="evidence" value="ECO:0007669"/>
    <property type="project" value="UniProtKB-EC"/>
</dbReference>
<evidence type="ECO:0000256" key="2">
    <source>
        <dbReference type="ARBA" id="ARBA00022475"/>
    </source>
</evidence>
<feature type="transmembrane region" description="Helical" evidence="9">
    <location>
        <begin position="123"/>
        <end position="144"/>
    </location>
</feature>
<feature type="transmembrane region" description="Helical" evidence="9">
    <location>
        <begin position="94"/>
        <end position="111"/>
    </location>
</feature>
<dbReference type="EMBL" id="JAATJH010000004">
    <property type="protein sequence ID" value="NJC27225.1"/>
    <property type="molecule type" value="Genomic_DNA"/>
</dbReference>
<feature type="transmembrane region" description="Helical" evidence="9">
    <location>
        <begin position="66"/>
        <end position="87"/>
    </location>
</feature>
<accession>A0ABX0XD73</accession>
<evidence type="ECO:0000256" key="1">
    <source>
        <dbReference type="ARBA" id="ARBA00006139"/>
    </source>
</evidence>
<keyword evidence="6 9" id="KW-0378">Hydrolase</keyword>
<reference evidence="11 12" key="1">
    <citation type="submission" date="2020-03" db="EMBL/GenBank/DDBJ databases">
        <title>Genomic Encyclopedia of Type Strains, Phase IV (KMG-IV): sequencing the most valuable type-strain genomes for metagenomic binning, comparative biology and taxonomic classification.</title>
        <authorList>
            <person name="Goeker M."/>
        </authorList>
    </citation>
    <scope>NUCLEOTIDE SEQUENCE [LARGE SCALE GENOMIC DNA]</scope>
    <source>
        <strain evidence="11 12">DSM 105096</strain>
    </source>
</reference>
<dbReference type="RefSeq" id="WP_168038111.1">
    <property type="nucleotide sequence ID" value="NZ_JAATJH010000004.1"/>
</dbReference>
<keyword evidence="7 9" id="KW-1133">Transmembrane helix</keyword>
<name>A0ABX0XD73_9BACT</name>
<comment type="pathway">
    <text evidence="9">Protein modification; lipoprotein biosynthesis (signal peptide cleavage).</text>
</comment>
<keyword evidence="3 9" id="KW-0645">Protease</keyword>
<comment type="function">
    <text evidence="9">This protein specifically catalyzes the removal of signal peptides from prolipoproteins.</text>
</comment>
<comment type="catalytic activity">
    <reaction evidence="9">
        <text>Release of signal peptides from bacterial membrane prolipoproteins. Hydrolyzes -Xaa-Yaa-Zaa-|-(S,diacylglyceryl)Cys-, in which Xaa is hydrophobic (preferably Leu), and Yaa (Ala or Ser) and Zaa (Gly or Ala) have small, neutral side chains.</text>
        <dbReference type="EC" id="3.4.23.36"/>
    </reaction>
</comment>
<evidence type="ECO:0000256" key="4">
    <source>
        <dbReference type="ARBA" id="ARBA00022692"/>
    </source>
</evidence>
<keyword evidence="8 9" id="KW-0472">Membrane</keyword>
<comment type="similarity">
    <text evidence="1 9 10">Belongs to the peptidase A8 family.</text>
</comment>
<dbReference type="InterPro" id="IPR001872">
    <property type="entry name" value="Peptidase_A8"/>
</dbReference>
<keyword evidence="2 9" id="KW-1003">Cell membrane</keyword>
<organism evidence="11 12">
    <name type="scientific">Neolewinella antarctica</name>
    <dbReference type="NCBI Taxonomy" id="442734"/>
    <lineage>
        <taxon>Bacteria</taxon>
        <taxon>Pseudomonadati</taxon>
        <taxon>Bacteroidota</taxon>
        <taxon>Saprospiria</taxon>
        <taxon>Saprospirales</taxon>
        <taxon>Lewinellaceae</taxon>
        <taxon>Neolewinella</taxon>
    </lineage>
</organism>
<dbReference type="PANTHER" id="PTHR33695:SF1">
    <property type="entry name" value="LIPOPROTEIN SIGNAL PEPTIDASE"/>
    <property type="match status" value="1"/>
</dbReference>
<keyword evidence="4 9" id="KW-0812">Transmembrane</keyword>
<dbReference type="NCBIfam" id="NF011369">
    <property type="entry name" value="PRK14788.1"/>
    <property type="match status" value="1"/>
</dbReference>
<evidence type="ECO:0000256" key="5">
    <source>
        <dbReference type="ARBA" id="ARBA00022750"/>
    </source>
</evidence>
<dbReference type="Proteomes" id="UP000770785">
    <property type="component" value="Unassembled WGS sequence"/>
</dbReference>
<proteinExistence type="inferred from homology"/>
<sequence>MNRKTLVYLTLFLVLLADQALKVWVKTHMSYGEEIQLLGYDRALIHFVENNGMAFGLTLGGQYGKLALTLFRIVAVSFLFVYLARLIRERAPRWLLIGFVLIQAGALGNIIDSVFYGRFFSESSFHGGVATLFPANGGYAPLLYGRVVDMFYFPLFYGTYPAWFPVVGGEAYLFFRPVFNLADVAISVGVLILLGCYFRPGQETIQRKKGAPIATGAGATELPEGAALNEGRERLLTNR</sequence>
<dbReference type="PRINTS" id="PR00781">
    <property type="entry name" value="LIPOSIGPTASE"/>
</dbReference>
<evidence type="ECO:0000256" key="9">
    <source>
        <dbReference type="HAMAP-Rule" id="MF_00161"/>
    </source>
</evidence>
<dbReference type="PANTHER" id="PTHR33695">
    <property type="entry name" value="LIPOPROTEIN SIGNAL PEPTIDASE"/>
    <property type="match status" value="1"/>
</dbReference>
<feature type="active site" evidence="9">
    <location>
        <position position="183"/>
    </location>
</feature>
<feature type="transmembrane region" description="Helical" evidence="9">
    <location>
        <begin position="151"/>
        <end position="175"/>
    </location>
</feature>
<keyword evidence="5 9" id="KW-0064">Aspartyl protease</keyword>
<evidence type="ECO:0000313" key="11">
    <source>
        <dbReference type="EMBL" id="NJC27225.1"/>
    </source>
</evidence>